<dbReference type="AlphaFoldDB" id="A0A4U6BMH9"/>
<dbReference type="Proteomes" id="UP000034832">
    <property type="component" value="Unassembled WGS sequence"/>
</dbReference>
<dbReference type="SUPFAM" id="SSF53335">
    <property type="entry name" value="S-adenosyl-L-methionine-dependent methyltransferases"/>
    <property type="match status" value="1"/>
</dbReference>
<dbReference type="EMBL" id="LBIA02000001">
    <property type="protein sequence ID" value="TKT71610.1"/>
    <property type="molecule type" value="Genomic_DNA"/>
</dbReference>
<dbReference type="InterPro" id="IPR029063">
    <property type="entry name" value="SAM-dependent_MTases_sf"/>
</dbReference>
<sequence length="200" mass="21622">MTDRRLEYPATLRNRDAILDVLRGVLPASGLVLEIASGSGEHVVHFARAFPGLTFQPSDPEDAALQSIKAWTQDTGLANVRPPVMLDALSNHWPVTAADAVLCINMIHIAPWQATEGLFHGAAKLLPGGAPLYLYGPYRRADIVTAPSNEAFDASLKARNAEWGLRDLETVADLARSVGFSAPVITEMPANNLSVVFRRV</sequence>
<evidence type="ECO:0000313" key="1">
    <source>
        <dbReference type="EMBL" id="TKT71610.1"/>
    </source>
</evidence>
<dbReference type="InterPro" id="IPR010342">
    <property type="entry name" value="DUF938"/>
</dbReference>
<protein>
    <submittedName>
        <fullName evidence="1">DUF938 domain-containing protein</fullName>
    </submittedName>
</protein>
<reference evidence="1" key="1">
    <citation type="submission" date="2019-04" db="EMBL/GenBank/DDBJ databases">
        <title>Whole genome sequencing of cave bacteria.</title>
        <authorList>
            <person name="Gan H.M."/>
            <person name="Barton H."/>
            <person name="Savka M.A."/>
        </authorList>
    </citation>
    <scope>NUCLEOTIDE SEQUENCE [LARGE SCALE GENOMIC DNA]</scope>
    <source>
        <strain evidence="1">LC387</strain>
    </source>
</reference>
<dbReference type="RefSeq" id="WP_046827834.1">
    <property type="nucleotide sequence ID" value="NZ_LBIA02000001.1"/>
</dbReference>
<keyword evidence="2" id="KW-1185">Reference proteome</keyword>
<name>A0A4U6BMH9_9BRAD</name>
<dbReference type="OrthoDB" id="5525831at2"/>
<dbReference type="Pfam" id="PF06080">
    <property type="entry name" value="DUF938"/>
    <property type="match status" value="1"/>
</dbReference>
<evidence type="ECO:0000313" key="2">
    <source>
        <dbReference type="Proteomes" id="UP000034832"/>
    </source>
</evidence>
<proteinExistence type="predicted"/>
<dbReference type="PANTHER" id="PTHR20974">
    <property type="entry name" value="UPF0585 PROTEIN CG18661"/>
    <property type="match status" value="1"/>
</dbReference>
<dbReference type="Gene3D" id="3.40.50.150">
    <property type="entry name" value="Vaccinia Virus protein VP39"/>
    <property type="match status" value="1"/>
</dbReference>
<organism evidence="1 2">
    <name type="scientific">Afipia massiliensis</name>
    <dbReference type="NCBI Taxonomy" id="211460"/>
    <lineage>
        <taxon>Bacteria</taxon>
        <taxon>Pseudomonadati</taxon>
        <taxon>Pseudomonadota</taxon>
        <taxon>Alphaproteobacteria</taxon>
        <taxon>Hyphomicrobiales</taxon>
        <taxon>Nitrobacteraceae</taxon>
        <taxon>Afipia</taxon>
    </lineage>
</organism>
<accession>A0A4U6BMH9</accession>
<comment type="caution">
    <text evidence="1">The sequence shown here is derived from an EMBL/GenBank/DDBJ whole genome shotgun (WGS) entry which is preliminary data.</text>
</comment>
<dbReference type="PANTHER" id="PTHR20974:SF0">
    <property type="entry name" value="UPF0585 PROTEIN CG18661"/>
    <property type="match status" value="1"/>
</dbReference>
<gene>
    <name evidence="1" type="ORF">YH63_009380</name>
</gene>
<dbReference type="STRING" id="211460.YH63_09570"/>